<gene>
    <name evidence="2" type="ORF">T4D_11509</name>
</gene>
<dbReference type="AlphaFoldDB" id="A0A0V1FMR9"/>
<protein>
    <submittedName>
        <fullName evidence="2">Uncharacterized protein</fullName>
    </submittedName>
</protein>
<evidence type="ECO:0000256" key="1">
    <source>
        <dbReference type="SAM" id="MobiDB-lite"/>
    </source>
</evidence>
<evidence type="ECO:0000313" key="2">
    <source>
        <dbReference type="EMBL" id="KRY87336.1"/>
    </source>
</evidence>
<dbReference type="Proteomes" id="UP000054995">
    <property type="component" value="Unassembled WGS sequence"/>
</dbReference>
<feature type="region of interest" description="Disordered" evidence="1">
    <location>
        <begin position="67"/>
        <end position="96"/>
    </location>
</feature>
<accession>A0A0V1FMR9</accession>
<feature type="compositionally biased region" description="Basic and acidic residues" evidence="1">
    <location>
        <begin position="67"/>
        <end position="86"/>
    </location>
</feature>
<proteinExistence type="predicted"/>
<comment type="caution">
    <text evidence="2">The sequence shown here is derived from an EMBL/GenBank/DDBJ whole genome shotgun (WGS) entry which is preliminary data.</text>
</comment>
<keyword evidence="3" id="KW-1185">Reference proteome</keyword>
<reference evidence="2 3" key="1">
    <citation type="submission" date="2015-01" db="EMBL/GenBank/DDBJ databases">
        <title>Evolution of Trichinella species and genotypes.</title>
        <authorList>
            <person name="Korhonen P.K."/>
            <person name="Edoardo P."/>
            <person name="Giuseppe L.R."/>
            <person name="Gasser R.B."/>
        </authorList>
    </citation>
    <scope>NUCLEOTIDE SEQUENCE [LARGE SCALE GENOMIC DNA]</scope>
    <source>
        <strain evidence="2">ISS470</strain>
    </source>
</reference>
<organism evidence="2 3">
    <name type="scientific">Trichinella pseudospiralis</name>
    <name type="common">Parasitic roundworm</name>
    <dbReference type="NCBI Taxonomy" id="6337"/>
    <lineage>
        <taxon>Eukaryota</taxon>
        <taxon>Metazoa</taxon>
        <taxon>Ecdysozoa</taxon>
        <taxon>Nematoda</taxon>
        <taxon>Enoplea</taxon>
        <taxon>Dorylaimia</taxon>
        <taxon>Trichinellida</taxon>
        <taxon>Trichinellidae</taxon>
        <taxon>Trichinella</taxon>
    </lineage>
</organism>
<evidence type="ECO:0000313" key="3">
    <source>
        <dbReference type="Proteomes" id="UP000054995"/>
    </source>
</evidence>
<name>A0A0V1FMR9_TRIPS</name>
<dbReference type="EMBL" id="JYDT01000057">
    <property type="protein sequence ID" value="KRY87336.1"/>
    <property type="molecule type" value="Genomic_DNA"/>
</dbReference>
<sequence>MQITIAIKGALSSVTVHLMEQSKNKNAGDVKQITDVTKEEEQERRRDIFRCKAVLCCTLCRAEVKRVKQRKSENADDTKQITDGARKRSNPLKTGF</sequence>